<dbReference type="EMBL" id="JAGSOV010000073">
    <property type="protein sequence ID" value="MCO1659953.1"/>
    <property type="molecule type" value="Genomic_DNA"/>
</dbReference>
<sequence>MLPVEGENMKVVIVGAGPAGATLALLLARRGAEVRLVDRETALGDVFRGEGLMPLGIEALQQMGLGRLLAEVPGRVVRSWRISIDGEEVFAVPEPVAELGDRAFRIASPVALLERVVEQVRAHPGAQVHLGARFADVVRDETGRVVGVRAVTAAGEEVVWSADLVVGCDGRGSSVRTRSGLDLTRAAEGYDVLWFKAPAPQALREHCDFHILVRRGCHPLVAYTSWDDRLQCGLIMPKGGLGEFRDGDWLPTALRSAPPWLVDHVLAHRAEVSRPLRLNVLVGLAPLWWAPGVLLLGDAAHPMSPVRAQGINLALRDVVVAANHLVPLAAGGAGVDRGALDAACRAVQAEREPEVRRAQALQRQEARGQGDARAGTWRYGLARRGARVLGRYAWAQRAWLRRQHDLRFGSTPVTLQQPAADPPPQPPAG</sequence>
<proteinExistence type="predicted"/>
<dbReference type="PANTHER" id="PTHR43476:SF5">
    <property type="entry name" value="FAD-DEPENDENT MONOOXYGENASE"/>
    <property type="match status" value="1"/>
</dbReference>
<dbReference type="RefSeq" id="WP_252445099.1">
    <property type="nucleotide sequence ID" value="NZ_JAGSOV010000073.1"/>
</dbReference>
<dbReference type="GO" id="GO:0004497">
    <property type="term" value="F:monooxygenase activity"/>
    <property type="evidence" value="ECO:0007669"/>
    <property type="project" value="UniProtKB-KW"/>
</dbReference>
<dbReference type="Gene3D" id="3.50.50.60">
    <property type="entry name" value="FAD/NAD(P)-binding domain"/>
    <property type="match status" value="2"/>
</dbReference>
<dbReference type="InterPro" id="IPR036188">
    <property type="entry name" value="FAD/NAD-bd_sf"/>
</dbReference>
<evidence type="ECO:0000313" key="4">
    <source>
        <dbReference type="Proteomes" id="UP001165283"/>
    </source>
</evidence>
<keyword evidence="4" id="KW-1185">Reference proteome</keyword>
<dbReference type="PANTHER" id="PTHR43476">
    <property type="entry name" value="3-(3-HYDROXY-PHENYL)PROPIONATE/3-HYDROXYCINNAMIC ACID HYDROXYLASE"/>
    <property type="match status" value="1"/>
</dbReference>
<organism evidence="3 4">
    <name type="scientific">Pseudonocardia humida</name>
    <dbReference type="NCBI Taxonomy" id="2800819"/>
    <lineage>
        <taxon>Bacteria</taxon>
        <taxon>Bacillati</taxon>
        <taxon>Actinomycetota</taxon>
        <taxon>Actinomycetes</taxon>
        <taxon>Pseudonocardiales</taxon>
        <taxon>Pseudonocardiaceae</taxon>
        <taxon>Pseudonocardia</taxon>
    </lineage>
</organism>
<dbReference type="InterPro" id="IPR050631">
    <property type="entry name" value="PheA/TfdB_FAD_monoxygenase"/>
</dbReference>
<evidence type="ECO:0000313" key="3">
    <source>
        <dbReference type="EMBL" id="MCO1659953.1"/>
    </source>
</evidence>
<feature type="domain" description="FAD-binding" evidence="2">
    <location>
        <begin position="9"/>
        <end position="335"/>
    </location>
</feature>
<dbReference type="SUPFAM" id="SSF51905">
    <property type="entry name" value="FAD/NAD(P)-binding domain"/>
    <property type="match status" value="1"/>
</dbReference>
<evidence type="ECO:0000256" key="1">
    <source>
        <dbReference type="ARBA" id="ARBA00023002"/>
    </source>
</evidence>
<reference evidence="3" key="1">
    <citation type="submission" date="2021-04" db="EMBL/GenBank/DDBJ databases">
        <title>Pseudonocardia sp. nov., isolated from sandy soil of mangrove forest.</title>
        <authorList>
            <person name="Zan Z."/>
            <person name="Huang R."/>
            <person name="Liu W."/>
        </authorList>
    </citation>
    <scope>NUCLEOTIDE SEQUENCE</scope>
    <source>
        <strain evidence="3">S2-4</strain>
    </source>
</reference>
<protein>
    <submittedName>
        <fullName evidence="3">FAD-dependent monooxygenase</fullName>
    </submittedName>
</protein>
<evidence type="ECO:0000259" key="2">
    <source>
        <dbReference type="Pfam" id="PF01494"/>
    </source>
</evidence>
<comment type="caution">
    <text evidence="3">The sequence shown here is derived from an EMBL/GenBank/DDBJ whole genome shotgun (WGS) entry which is preliminary data.</text>
</comment>
<keyword evidence="1" id="KW-0560">Oxidoreductase</keyword>
<gene>
    <name evidence="3" type="ORF">KDL28_33320</name>
</gene>
<dbReference type="Proteomes" id="UP001165283">
    <property type="component" value="Unassembled WGS sequence"/>
</dbReference>
<keyword evidence="3" id="KW-0503">Monooxygenase</keyword>
<dbReference type="InterPro" id="IPR002938">
    <property type="entry name" value="FAD-bd"/>
</dbReference>
<accession>A0ABT1AAB9</accession>
<name>A0ABT1AAB9_9PSEU</name>
<dbReference type="Pfam" id="PF01494">
    <property type="entry name" value="FAD_binding_3"/>
    <property type="match status" value="1"/>
</dbReference>
<dbReference type="PRINTS" id="PR00420">
    <property type="entry name" value="RNGMNOXGNASE"/>
</dbReference>